<dbReference type="SUPFAM" id="SSF57716">
    <property type="entry name" value="Glucocorticoid receptor-like (DNA-binding domain)"/>
    <property type="match status" value="1"/>
</dbReference>
<reference evidence="6" key="1">
    <citation type="journal article" date="2009" name="Mol. Biol. Evol.">
        <title>The chloroplast genomes of the green algae Pyramimonas, Monomastix, and Pycnococcus shed new light on the evolutionary history of prasinophytes and the origin of the secondary chloroplasts of euglenids.</title>
        <authorList>
            <person name="Turmel M."/>
            <person name="Gagnon M.C."/>
            <person name="O'Kelly C.J."/>
            <person name="Otis C."/>
            <person name="Lemieux C."/>
        </authorList>
    </citation>
    <scope>NUCLEOTIDE SEQUENCE</scope>
    <source>
        <strain evidence="6">CCMP 1203</strain>
    </source>
</reference>
<dbReference type="InterPro" id="IPR023036">
    <property type="entry name" value="Ribosomal_uS14_bac/plastid"/>
</dbReference>
<evidence type="ECO:0000256" key="2">
    <source>
        <dbReference type="ARBA" id="ARBA00022980"/>
    </source>
</evidence>
<evidence type="ECO:0000256" key="5">
    <source>
        <dbReference type="HAMAP-Rule" id="MF_00537"/>
    </source>
</evidence>
<keyword evidence="3 5" id="KW-0687">Ribonucleoprotein</keyword>
<dbReference type="GO" id="GO:0019843">
    <property type="term" value="F:rRNA binding"/>
    <property type="evidence" value="ECO:0007669"/>
    <property type="project" value="UniProtKB-UniRule"/>
</dbReference>
<keyword evidence="6" id="KW-0934">Plastid</keyword>
<evidence type="ECO:0000256" key="4">
    <source>
        <dbReference type="ARBA" id="ARBA00035247"/>
    </source>
</evidence>
<keyword evidence="5" id="KW-0699">rRNA-binding</keyword>
<organism evidence="6">
    <name type="scientific">Pycnococcus provasolii</name>
    <dbReference type="NCBI Taxonomy" id="41880"/>
    <lineage>
        <taxon>Eukaryota</taxon>
        <taxon>Viridiplantae</taxon>
        <taxon>Chlorophyta</taxon>
        <taxon>Pseudoscourfieldiophyceae</taxon>
        <taxon>Pseudoscourfieldiales</taxon>
        <taxon>Pycnococcaceae</taxon>
        <taxon>Pycnococcus</taxon>
    </lineage>
</organism>
<dbReference type="EMBL" id="FJ493498">
    <property type="protein sequence ID" value="ACK36837.1"/>
    <property type="molecule type" value="Genomic_DNA"/>
</dbReference>
<dbReference type="GO" id="GO:0009507">
    <property type="term" value="C:chloroplast"/>
    <property type="evidence" value="ECO:0007669"/>
    <property type="project" value="UniProtKB-SubCell"/>
</dbReference>
<evidence type="ECO:0000313" key="6">
    <source>
        <dbReference type="EMBL" id="ACK36837.1"/>
    </source>
</evidence>
<dbReference type="Gene3D" id="1.10.287.1480">
    <property type="match status" value="1"/>
</dbReference>
<dbReference type="PANTHER" id="PTHR19836">
    <property type="entry name" value="30S RIBOSOMAL PROTEIN S14"/>
    <property type="match status" value="1"/>
</dbReference>
<dbReference type="InterPro" id="IPR001209">
    <property type="entry name" value="Ribosomal_uS14"/>
</dbReference>
<dbReference type="NCBIfam" id="NF006477">
    <property type="entry name" value="PRK08881.1"/>
    <property type="match status" value="1"/>
</dbReference>
<dbReference type="GO" id="GO:0015935">
    <property type="term" value="C:small ribosomal subunit"/>
    <property type="evidence" value="ECO:0007669"/>
    <property type="project" value="TreeGrafter"/>
</dbReference>
<comment type="similarity">
    <text evidence="1 5">Belongs to the universal ribosomal protein uS14 family.</text>
</comment>
<dbReference type="HAMAP" id="MF_00537">
    <property type="entry name" value="Ribosomal_uS14_1"/>
    <property type="match status" value="1"/>
</dbReference>
<evidence type="ECO:0000256" key="3">
    <source>
        <dbReference type="ARBA" id="ARBA00023274"/>
    </source>
</evidence>
<dbReference type="GO" id="GO:0006412">
    <property type="term" value="P:translation"/>
    <property type="evidence" value="ECO:0007669"/>
    <property type="project" value="UniProtKB-UniRule"/>
</dbReference>
<evidence type="ECO:0000256" key="1">
    <source>
        <dbReference type="ARBA" id="ARBA00009083"/>
    </source>
</evidence>
<proteinExistence type="inferred from homology"/>
<accession>C0JWY1</accession>
<protein>
    <recommendedName>
        <fullName evidence="4 5">Small ribosomal subunit protein uS14c</fullName>
    </recommendedName>
</protein>
<dbReference type="GO" id="GO:0003735">
    <property type="term" value="F:structural constituent of ribosome"/>
    <property type="evidence" value="ECO:0007669"/>
    <property type="project" value="InterPro"/>
</dbReference>
<comment type="subcellular location">
    <subcellularLocation>
        <location evidence="5">Plastid</location>
        <location evidence="5">Chloroplast</location>
    </subcellularLocation>
</comment>
<dbReference type="PANTHER" id="PTHR19836:SF19">
    <property type="entry name" value="SMALL RIBOSOMAL SUBUNIT PROTEIN US14M"/>
    <property type="match status" value="1"/>
</dbReference>
<dbReference type="GeneID" id="7498413"/>
<keyword evidence="2 5" id="KW-0689">Ribosomal protein</keyword>
<comment type="subunit">
    <text evidence="5">Part of the 30S ribosomal subunit.</text>
</comment>
<keyword evidence="6" id="KW-0150">Chloroplast</keyword>
<comment type="function">
    <text evidence="5">Binds 16S rRNA, required for the assembly of 30S particles.</text>
</comment>
<gene>
    <name evidence="5 6" type="primary">rps14</name>
</gene>
<sequence>MAKKAMIERERKRQRLVAKFQEKRAALREAFKTTESFEEKLALQQQLQKLPRNSSRVRLNRRCNVSGRPKAVYRHFGLSRHVLRELAHQGLLPGVRKASW</sequence>
<dbReference type="InterPro" id="IPR018271">
    <property type="entry name" value="Ribosomal_uS14_CS"/>
</dbReference>
<dbReference type="FunFam" id="1.10.287.1480:FF:000001">
    <property type="entry name" value="30S ribosomal protein S14"/>
    <property type="match status" value="1"/>
</dbReference>
<dbReference type="AlphaFoldDB" id="C0JWY1"/>
<keyword evidence="5" id="KW-0694">RNA-binding</keyword>
<geneLocation type="chloroplast" evidence="6"/>
<dbReference type="PROSITE" id="PS00527">
    <property type="entry name" value="RIBOSOMAL_S14"/>
    <property type="match status" value="1"/>
</dbReference>
<name>C0JWY1_9CHLO</name>
<dbReference type="Pfam" id="PF00253">
    <property type="entry name" value="Ribosomal_S14"/>
    <property type="match status" value="1"/>
</dbReference>
<dbReference type="RefSeq" id="YP_002600866.1">
    <property type="nucleotide sequence ID" value="NC_012097.1"/>
</dbReference>